<dbReference type="EMBL" id="FWXZ01000003">
    <property type="protein sequence ID" value="SMC67746.1"/>
    <property type="molecule type" value="Genomic_DNA"/>
</dbReference>
<organism evidence="1 2">
    <name type="scientific">Aristaeella lactis</name>
    <dbReference type="NCBI Taxonomy" id="3046383"/>
    <lineage>
        <taxon>Bacteria</taxon>
        <taxon>Bacillati</taxon>
        <taxon>Bacillota</taxon>
        <taxon>Clostridia</taxon>
        <taxon>Eubacteriales</taxon>
        <taxon>Aristaeellaceae</taxon>
        <taxon>Aristaeella</taxon>
    </lineage>
</organism>
<proteinExistence type="predicted"/>
<sequence length="405" mass="46054">MTDFVSTWNKDSFLTYPVGPLGLIAMPGTEEMGVKVNSWLKKWQDHTEESMPGDMSTTPGAERQDFLIEVTCPRFGNGECKGMIKESIRGYDMYILCDPGAYNIEYEMFGQRVPMSPDEHFANLKRIIAAMGGKAKRVTVIMPMLYEGRQHRRSARESLDCAMALQELENMGVSNIITFDAHDPRVQNAIPTTGFESIMPSYQIFKALLKKDKTLRIDKDHMMIVSPDEGAIDRNIFYASVLGLDMGLFYKRRDYTRIVNGRNPIVAHEYLGDSVEGKDVFVADDMISSGESIIDLAKELKKRKANRIFAGATFALFTNGIDAFEEAYRNGFIDRVISTNLTYRKPELAQTEWFVEADLSKYISFIIATLNHDRSLSKLLNPYDRIHALIKRYNNEQMAAGMRFI</sequence>
<keyword evidence="2" id="KW-1185">Reference proteome</keyword>
<comment type="caution">
    <text evidence="1">The sequence shown here is derived from an EMBL/GenBank/DDBJ whole genome shotgun (WGS) entry which is preliminary data.</text>
</comment>
<protein>
    <submittedName>
        <fullName evidence="1">Ribose-phosphate pyrophosphokinase</fullName>
    </submittedName>
</protein>
<accession>A0AC61PM86</accession>
<name>A0AC61PM86_9FIRM</name>
<gene>
    <name evidence="1" type="ORF">SAMN06297397_1965</name>
</gene>
<dbReference type="Proteomes" id="UP000192328">
    <property type="component" value="Unassembled WGS sequence"/>
</dbReference>
<reference evidence="1" key="1">
    <citation type="submission" date="2017-04" db="EMBL/GenBank/DDBJ databases">
        <authorList>
            <person name="Varghese N."/>
            <person name="Submissions S."/>
        </authorList>
    </citation>
    <scope>NUCLEOTIDE SEQUENCE</scope>
    <source>
        <strain evidence="1">WTE2008</strain>
    </source>
</reference>
<evidence type="ECO:0000313" key="2">
    <source>
        <dbReference type="Proteomes" id="UP000192328"/>
    </source>
</evidence>
<evidence type="ECO:0000313" key="1">
    <source>
        <dbReference type="EMBL" id="SMC67746.1"/>
    </source>
</evidence>